<sequence length="439" mass="48231">MNQVQAIQSIEKRTVKKTMRRILPFILLLYVVAFLDRVNIGYAALKMNADLSLTAEVFGLLSGLFFISYFLFEVPSNLILHKVGAKLWISRIMVTWGIIVVLTGFAQSATHLYILRFLLGAAEAGFLPGIILYLTYWFRARERGKATALFFVALPLSALIGAPLSTWIIENISWNGLAGWRWMFILEGIPAVLLGVVVLFYLTNKPEQAKWLTDEEKSWLEGELEKERQLSAKLNKTSHLGMLKDSKVWKLSLFNIAGFVAVNALSYWMPTIIKSLSSSSTTIMEIGWLAMIPSIIAVPSILFAGWNADRTNTHKLHLGVSVSIALVGIVGCALVSSAPMMVLMLSITSAGLYSISGTFYAFLTFFFSESTAPAGIALVSTLSSLGGFLGPMILGVLNLTQGMFLIAGFLLISLITLFTLKLTPNNQNGVVEEIAEVVN</sequence>
<evidence type="ECO:0000313" key="9">
    <source>
        <dbReference type="Proteomes" id="UP000265692"/>
    </source>
</evidence>
<dbReference type="GO" id="GO:0022857">
    <property type="term" value="F:transmembrane transporter activity"/>
    <property type="evidence" value="ECO:0007669"/>
    <property type="project" value="InterPro"/>
</dbReference>
<evidence type="ECO:0000256" key="4">
    <source>
        <dbReference type="ARBA" id="ARBA00022989"/>
    </source>
</evidence>
<organism evidence="8 9">
    <name type="scientific">Ureibacillus yapensis</name>
    <dbReference type="NCBI Taxonomy" id="2304605"/>
    <lineage>
        <taxon>Bacteria</taxon>
        <taxon>Bacillati</taxon>
        <taxon>Bacillota</taxon>
        <taxon>Bacilli</taxon>
        <taxon>Bacillales</taxon>
        <taxon>Caryophanaceae</taxon>
        <taxon>Ureibacillus</taxon>
    </lineage>
</organism>
<dbReference type="PANTHER" id="PTHR43791">
    <property type="entry name" value="PERMEASE-RELATED"/>
    <property type="match status" value="1"/>
</dbReference>
<dbReference type="Pfam" id="PF07690">
    <property type="entry name" value="MFS_1"/>
    <property type="match status" value="1"/>
</dbReference>
<dbReference type="PROSITE" id="PS50850">
    <property type="entry name" value="MFS"/>
    <property type="match status" value="1"/>
</dbReference>
<accession>A0A396SUC1</accession>
<dbReference type="InterPro" id="IPR036259">
    <property type="entry name" value="MFS_trans_sf"/>
</dbReference>
<evidence type="ECO:0000256" key="1">
    <source>
        <dbReference type="ARBA" id="ARBA00004651"/>
    </source>
</evidence>
<dbReference type="OrthoDB" id="9773404at2"/>
<dbReference type="InterPro" id="IPR020846">
    <property type="entry name" value="MFS_dom"/>
</dbReference>
<feature type="transmembrane region" description="Helical" evidence="6">
    <location>
        <begin position="87"/>
        <end position="107"/>
    </location>
</feature>
<dbReference type="SUPFAM" id="SSF103473">
    <property type="entry name" value="MFS general substrate transporter"/>
    <property type="match status" value="1"/>
</dbReference>
<evidence type="ECO:0000256" key="2">
    <source>
        <dbReference type="ARBA" id="ARBA00022448"/>
    </source>
</evidence>
<evidence type="ECO:0000256" key="5">
    <source>
        <dbReference type="ARBA" id="ARBA00023136"/>
    </source>
</evidence>
<reference evidence="8 9" key="1">
    <citation type="submission" date="2018-08" db="EMBL/GenBank/DDBJ databases">
        <title>Lysinibacillus sp. YLB-03 draft genome sequence.</title>
        <authorList>
            <person name="Yu L."/>
        </authorList>
    </citation>
    <scope>NUCLEOTIDE SEQUENCE [LARGE SCALE GENOMIC DNA]</scope>
    <source>
        <strain evidence="8 9">YLB-03</strain>
    </source>
</reference>
<feature type="transmembrane region" description="Helical" evidence="6">
    <location>
        <begin position="318"/>
        <end position="336"/>
    </location>
</feature>
<comment type="subcellular location">
    <subcellularLocation>
        <location evidence="1">Cell membrane</location>
        <topology evidence="1">Multi-pass membrane protein</topology>
    </subcellularLocation>
</comment>
<dbReference type="InterPro" id="IPR011701">
    <property type="entry name" value="MFS"/>
</dbReference>
<evidence type="ECO:0000256" key="3">
    <source>
        <dbReference type="ARBA" id="ARBA00022692"/>
    </source>
</evidence>
<evidence type="ECO:0000313" key="8">
    <source>
        <dbReference type="EMBL" id="RHW40081.1"/>
    </source>
</evidence>
<gene>
    <name evidence="8" type="ORF">D1B33_04330</name>
</gene>
<keyword evidence="9" id="KW-1185">Reference proteome</keyword>
<dbReference type="RefSeq" id="WP_118875089.1">
    <property type="nucleotide sequence ID" value="NZ_QWEI01000001.1"/>
</dbReference>
<name>A0A396SUC1_9BACL</name>
<feature type="transmembrane region" description="Helical" evidence="6">
    <location>
        <begin position="22"/>
        <end position="45"/>
    </location>
</feature>
<protein>
    <submittedName>
        <fullName evidence="8">MFS transporter</fullName>
    </submittedName>
</protein>
<feature type="transmembrane region" description="Helical" evidence="6">
    <location>
        <begin position="113"/>
        <end position="136"/>
    </location>
</feature>
<comment type="caution">
    <text evidence="8">The sequence shown here is derived from an EMBL/GenBank/DDBJ whole genome shotgun (WGS) entry which is preliminary data.</text>
</comment>
<feature type="transmembrane region" description="Helical" evidence="6">
    <location>
        <begin position="403"/>
        <end position="420"/>
    </location>
</feature>
<feature type="transmembrane region" description="Helical" evidence="6">
    <location>
        <begin position="57"/>
        <end position="80"/>
    </location>
</feature>
<evidence type="ECO:0000256" key="6">
    <source>
        <dbReference type="SAM" id="Phobius"/>
    </source>
</evidence>
<dbReference type="Gene3D" id="1.20.1250.20">
    <property type="entry name" value="MFS general substrate transporter like domains"/>
    <property type="match status" value="2"/>
</dbReference>
<keyword evidence="3 6" id="KW-0812">Transmembrane</keyword>
<feature type="transmembrane region" description="Helical" evidence="6">
    <location>
        <begin position="374"/>
        <end position="397"/>
    </location>
</feature>
<dbReference type="CDD" id="cd17319">
    <property type="entry name" value="MFS_ExuT_GudP_like"/>
    <property type="match status" value="1"/>
</dbReference>
<feature type="transmembrane region" description="Helical" evidence="6">
    <location>
        <begin position="148"/>
        <end position="169"/>
    </location>
</feature>
<feature type="transmembrane region" description="Helical" evidence="6">
    <location>
        <begin position="248"/>
        <end position="268"/>
    </location>
</feature>
<keyword evidence="2" id="KW-0813">Transport</keyword>
<keyword evidence="4 6" id="KW-1133">Transmembrane helix</keyword>
<dbReference type="AlphaFoldDB" id="A0A396SUC1"/>
<dbReference type="PANTHER" id="PTHR43791:SF100">
    <property type="entry name" value="SUGAR TRANSPORTER"/>
    <property type="match status" value="1"/>
</dbReference>
<feature type="domain" description="Major facilitator superfamily (MFS) profile" evidence="7">
    <location>
        <begin position="22"/>
        <end position="425"/>
    </location>
</feature>
<proteinExistence type="predicted"/>
<keyword evidence="5 6" id="KW-0472">Membrane</keyword>
<feature type="transmembrane region" description="Helical" evidence="6">
    <location>
        <begin position="288"/>
        <end position="306"/>
    </location>
</feature>
<feature type="transmembrane region" description="Helical" evidence="6">
    <location>
        <begin position="342"/>
        <end position="367"/>
    </location>
</feature>
<dbReference type="Proteomes" id="UP000265692">
    <property type="component" value="Unassembled WGS sequence"/>
</dbReference>
<evidence type="ECO:0000259" key="7">
    <source>
        <dbReference type="PROSITE" id="PS50850"/>
    </source>
</evidence>
<feature type="transmembrane region" description="Helical" evidence="6">
    <location>
        <begin position="181"/>
        <end position="202"/>
    </location>
</feature>
<dbReference type="GO" id="GO:0005886">
    <property type="term" value="C:plasma membrane"/>
    <property type="evidence" value="ECO:0007669"/>
    <property type="project" value="UniProtKB-SubCell"/>
</dbReference>
<dbReference type="FunFam" id="1.20.1250.20:FF:000018">
    <property type="entry name" value="MFS transporter permease"/>
    <property type="match status" value="1"/>
</dbReference>
<dbReference type="EMBL" id="QWEI01000001">
    <property type="protein sequence ID" value="RHW40081.1"/>
    <property type="molecule type" value="Genomic_DNA"/>
</dbReference>